<proteinExistence type="predicted"/>
<dbReference type="InterPro" id="IPR025870">
    <property type="entry name" value="Glyoxalase-like_dom"/>
</dbReference>
<dbReference type="EMBL" id="JBHRSM010000026">
    <property type="protein sequence ID" value="MFC3087688.1"/>
    <property type="molecule type" value="Genomic_DNA"/>
</dbReference>
<evidence type="ECO:0000259" key="1">
    <source>
        <dbReference type="Pfam" id="PF13468"/>
    </source>
</evidence>
<gene>
    <name evidence="2" type="ORF">ACFOD6_16700</name>
</gene>
<reference evidence="3" key="1">
    <citation type="journal article" date="2019" name="Int. J. Syst. Evol. Microbiol.">
        <title>The Global Catalogue of Microorganisms (GCM) 10K type strain sequencing project: providing services to taxonomists for standard genome sequencing and annotation.</title>
        <authorList>
            <consortium name="The Broad Institute Genomics Platform"/>
            <consortium name="The Broad Institute Genome Sequencing Center for Infectious Disease"/>
            <person name="Wu L."/>
            <person name="Ma J."/>
        </authorList>
    </citation>
    <scope>NUCLEOTIDE SEQUENCE [LARGE SCALE GENOMIC DNA]</scope>
    <source>
        <strain evidence="3">KCTC 62102</strain>
    </source>
</reference>
<keyword evidence="3" id="KW-1185">Reference proteome</keyword>
<comment type="caution">
    <text evidence="2">The sequence shown here is derived from an EMBL/GenBank/DDBJ whole genome shotgun (WGS) entry which is preliminary data.</text>
</comment>
<dbReference type="Proteomes" id="UP001595445">
    <property type="component" value="Unassembled WGS sequence"/>
</dbReference>
<dbReference type="RefSeq" id="WP_197642222.1">
    <property type="nucleotide sequence ID" value="NZ_JAEACP010000003.1"/>
</dbReference>
<sequence>MLRLDHLAVSARSLEEGVARIEAALGVTMAGGGQHPAMGTHNRLLSLGDLYLEVIAVDPLAPAPGRPRWFDLDRFAGPPRLTTWIIATDDMEAALAAGPPGWGAPMALARGDYRWQMAVPEDGRLPFDGTCPALIQWHGSLHPAAALPDRGLRLNRLTVTHPEAPALCARLRLDDPRLHFAVGPPGLAAVIDTPGGPVALP</sequence>
<accession>A0ABV7E0I5</accession>
<dbReference type="SUPFAM" id="SSF54593">
    <property type="entry name" value="Glyoxalase/Bleomycin resistance protein/Dihydroxybiphenyl dioxygenase"/>
    <property type="match status" value="1"/>
</dbReference>
<name>A0ABV7E0I5_9RHOB</name>
<dbReference type="InterPro" id="IPR029068">
    <property type="entry name" value="Glyas_Bleomycin-R_OHBP_Dase"/>
</dbReference>
<evidence type="ECO:0000313" key="3">
    <source>
        <dbReference type="Proteomes" id="UP001595445"/>
    </source>
</evidence>
<feature type="domain" description="Glyoxalase-like" evidence="1">
    <location>
        <begin position="4"/>
        <end position="171"/>
    </location>
</feature>
<dbReference type="Gene3D" id="3.10.180.10">
    <property type="entry name" value="2,3-Dihydroxybiphenyl 1,2-Dioxygenase, domain 1"/>
    <property type="match status" value="1"/>
</dbReference>
<organism evidence="2 3">
    <name type="scientific">Tabrizicola soli</name>
    <dbReference type="NCBI Taxonomy" id="2185115"/>
    <lineage>
        <taxon>Bacteria</taxon>
        <taxon>Pseudomonadati</taxon>
        <taxon>Pseudomonadota</taxon>
        <taxon>Alphaproteobacteria</taxon>
        <taxon>Rhodobacterales</taxon>
        <taxon>Paracoccaceae</taxon>
        <taxon>Tabrizicola</taxon>
    </lineage>
</organism>
<evidence type="ECO:0000313" key="2">
    <source>
        <dbReference type="EMBL" id="MFC3087688.1"/>
    </source>
</evidence>
<dbReference type="Pfam" id="PF13468">
    <property type="entry name" value="Glyoxalase_3"/>
    <property type="match status" value="1"/>
</dbReference>
<protein>
    <submittedName>
        <fullName evidence="2">VOC family protein</fullName>
    </submittedName>
</protein>